<keyword evidence="2" id="KW-1185">Reference proteome</keyword>
<sequence length="192" mass="22604">MIVEGFDTEGVLMIVNVSKCKEYYKDKEFDYAYPEGLADLITKGIVHIITTDEGIETINWLFDKSKIDLDEWEYKESYNYLDVAEGEGDEIRLVSHARFTQMCHNHQGDLDAQVESSLFIRNIFNPNDPKDKETILNEDCPKIELQSGKWIVNVYLSKDNGDYWYPEFTFYFEKTNNIDFEKITLKPLEFFE</sequence>
<gene>
    <name evidence="1" type="ORF">GCM10023210_02390</name>
</gene>
<organism evidence="1 2">
    <name type="scientific">Chryseobacterium ginsengisoli</name>
    <dbReference type="NCBI Taxonomy" id="363853"/>
    <lineage>
        <taxon>Bacteria</taxon>
        <taxon>Pseudomonadati</taxon>
        <taxon>Bacteroidota</taxon>
        <taxon>Flavobacteriia</taxon>
        <taxon>Flavobacteriales</taxon>
        <taxon>Weeksellaceae</taxon>
        <taxon>Chryseobacterium group</taxon>
        <taxon>Chryseobacterium</taxon>
    </lineage>
</organism>
<evidence type="ECO:0000313" key="2">
    <source>
        <dbReference type="Proteomes" id="UP001500353"/>
    </source>
</evidence>
<reference evidence="2" key="1">
    <citation type="journal article" date="2019" name="Int. J. Syst. Evol. Microbiol.">
        <title>The Global Catalogue of Microorganisms (GCM) 10K type strain sequencing project: providing services to taxonomists for standard genome sequencing and annotation.</title>
        <authorList>
            <consortium name="The Broad Institute Genomics Platform"/>
            <consortium name="The Broad Institute Genome Sequencing Center for Infectious Disease"/>
            <person name="Wu L."/>
            <person name="Ma J."/>
        </authorList>
    </citation>
    <scope>NUCLEOTIDE SEQUENCE [LARGE SCALE GENOMIC DNA]</scope>
    <source>
        <strain evidence="2">JCM 18019</strain>
    </source>
</reference>
<name>A0ABP9LUM5_9FLAO</name>
<dbReference type="RefSeq" id="WP_345199787.1">
    <property type="nucleotide sequence ID" value="NZ_BAABHX010000001.1"/>
</dbReference>
<comment type="caution">
    <text evidence="1">The sequence shown here is derived from an EMBL/GenBank/DDBJ whole genome shotgun (WGS) entry which is preliminary data.</text>
</comment>
<dbReference type="Proteomes" id="UP001500353">
    <property type="component" value="Unassembled WGS sequence"/>
</dbReference>
<protein>
    <submittedName>
        <fullName evidence="1">Uncharacterized protein</fullName>
    </submittedName>
</protein>
<proteinExistence type="predicted"/>
<evidence type="ECO:0000313" key="1">
    <source>
        <dbReference type="EMBL" id="GAA5083584.1"/>
    </source>
</evidence>
<accession>A0ABP9LUM5</accession>
<dbReference type="EMBL" id="BAABHX010000001">
    <property type="protein sequence ID" value="GAA5083584.1"/>
    <property type="molecule type" value="Genomic_DNA"/>
</dbReference>